<organism evidence="2 3">
    <name type="scientific">Saccharothrix hoggarensis</name>
    <dbReference type="NCBI Taxonomy" id="913853"/>
    <lineage>
        <taxon>Bacteria</taxon>
        <taxon>Bacillati</taxon>
        <taxon>Actinomycetota</taxon>
        <taxon>Actinomycetes</taxon>
        <taxon>Pseudonocardiales</taxon>
        <taxon>Pseudonocardiaceae</taxon>
        <taxon>Saccharothrix</taxon>
    </lineage>
</organism>
<protein>
    <submittedName>
        <fullName evidence="2">Uncharacterized protein</fullName>
    </submittedName>
</protein>
<evidence type="ECO:0000256" key="1">
    <source>
        <dbReference type="SAM" id="MobiDB-lite"/>
    </source>
</evidence>
<dbReference type="EMBL" id="JBHTLK010000005">
    <property type="protein sequence ID" value="MFD1145892.1"/>
    <property type="molecule type" value="Genomic_DNA"/>
</dbReference>
<name>A0ABW3QDQ4_9PSEU</name>
<comment type="caution">
    <text evidence="2">The sequence shown here is derived from an EMBL/GenBank/DDBJ whole genome shotgun (WGS) entry which is preliminary data.</text>
</comment>
<dbReference type="RefSeq" id="WP_380719080.1">
    <property type="nucleotide sequence ID" value="NZ_JBHTLK010000005.1"/>
</dbReference>
<keyword evidence="3" id="KW-1185">Reference proteome</keyword>
<dbReference type="Proteomes" id="UP001597168">
    <property type="component" value="Unassembled WGS sequence"/>
</dbReference>
<sequence>MAKCVVSRVEGLPMPMCTVHTKPAPCLHNGEPASPEALHTTDGEGRDRLIHRWWLKTRGQRGLVLHRHSWPGLVDGEHPLTVDCPCGPEVIDASDEPIPRPEPSTQTPA</sequence>
<feature type="region of interest" description="Disordered" evidence="1">
    <location>
        <begin position="85"/>
        <end position="109"/>
    </location>
</feature>
<reference evidence="3" key="1">
    <citation type="journal article" date="2019" name="Int. J. Syst. Evol. Microbiol.">
        <title>The Global Catalogue of Microorganisms (GCM) 10K type strain sequencing project: providing services to taxonomists for standard genome sequencing and annotation.</title>
        <authorList>
            <consortium name="The Broad Institute Genomics Platform"/>
            <consortium name="The Broad Institute Genome Sequencing Center for Infectious Disease"/>
            <person name="Wu L."/>
            <person name="Ma J."/>
        </authorList>
    </citation>
    <scope>NUCLEOTIDE SEQUENCE [LARGE SCALE GENOMIC DNA]</scope>
    <source>
        <strain evidence="3">CCUG 60214</strain>
    </source>
</reference>
<evidence type="ECO:0000313" key="3">
    <source>
        <dbReference type="Proteomes" id="UP001597168"/>
    </source>
</evidence>
<accession>A0ABW3QDQ4</accession>
<evidence type="ECO:0000313" key="2">
    <source>
        <dbReference type="EMBL" id="MFD1145892.1"/>
    </source>
</evidence>
<proteinExistence type="predicted"/>
<gene>
    <name evidence="2" type="ORF">ACFQ3T_02005</name>
</gene>